<organism evidence="1 2">
    <name type="scientific">Chryseobacterium formosus</name>
    <dbReference type="NCBI Taxonomy" id="1537363"/>
    <lineage>
        <taxon>Bacteria</taxon>
        <taxon>Pseudomonadati</taxon>
        <taxon>Bacteroidota</taxon>
        <taxon>Flavobacteriia</taxon>
        <taxon>Flavobacteriales</taxon>
        <taxon>Weeksellaceae</taxon>
        <taxon>Chryseobacterium group</taxon>
        <taxon>Chryseobacterium</taxon>
    </lineage>
</organism>
<dbReference type="RefSeq" id="WP_267266628.1">
    <property type="nucleotide sequence ID" value="NZ_JAOVZW010000019.1"/>
</dbReference>
<evidence type="ECO:0000313" key="2">
    <source>
        <dbReference type="Proteomes" id="UP001073122"/>
    </source>
</evidence>
<evidence type="ECO:0000313" key="1">
    <source>
        <dbReference type="EMBL" id="MCX8525366.1"/>
    </source>
</evidence>
<proteinExistence type="predicted"/>
<comment type="caution">
    <text evidence="1">The sequence shown here is derived from an EMBL/GenBank/DDBJ whole genome shotgun (WGS) entry which is preliminary data.</text>
</comment>
<dbReference type="EMBL" id="JAOVZW010000019">
    <property type="protein sequence ID" value="MCX8525366.1"/>
    <property type="molecule type" value="Genomic_DNA"/>
</dbReference>
<name>A0ABT3XUP6_9FLAO</name>
<dbReference type="Proteomes" id="UP001073122">
    <property type="component" value="Unassembled WGS sequence"/>
</dbReference>
<accession>A0ABT3XUP6</accession>
<keyword evidence="2" id="KW-1185">Reference proteome</keyword>
<sequence length="151" mass="17336">MSLQGSVVVIDKELRDKTINYLSITSGTYIYNITESKNKKESKTILTTCEKPQKTKSSKEIAVIKKEHPKATPLKHYIGNNSEVFLNLPISKNFVCAGNNYHIKKDATLKKPELSEIFHFSEDIKLTLIYHLKTQYNHSNRSRIRPPPSFI</sequence>
<reference evidence="1" key="1">
    <citation type="submission" date="2022-10" db="EMBL/GenBank/DDBJ databases">
        <title>Chryseobacterium sp. nov., a novel bacterial species.</title>
        <authorList>
            <person name="Cao Y."/>
        </authorList>
    </citation>
    <scope>NUCLEOTIDE SEQUENCE</scope>
    <source>
        <strain evidence="1">CCTCC AB2015118</strain>
    </source>
</reference>
<protein>
    <submittedName>
        <fullName evidence="1">Uncharacterized protein</fullName>
    </submittedName>
</protein>
<gene>
    <name evidence="1" type="ORF">OF897_15715</name>
</gene>